<dbReference type="Pfam" id="PF17765">
    <property type="entry name" value="MLTR_LBD"/>
    <property type="match status" value="1"/>
</dbReference>
<dbReference type="PANTHER" id="PTHR35010">
    <property type="entry name" value="BLL4672 PROTEIN-RELATED"/>
    <property type="match status" value="1"/>
</dbReference>
<feature type="compositionally biased region" description="Polar residues" evidence="1">
    <location>
        <begin position="14"/>
        <end position="27"/>
    </location>
</feature>
<sequence>MSHTDLPRPDPTGSRRTQPQGVRQPIDTFTNTPALVLDRRNDILAWNPRGHLLLAMHLAPGAPEHPAPRPNLTRMLFLDDRTRDLYPHWQDEARLAMASLRLATGYHPHDKRLAERTGELTMNNESLLHPDASDPRVIAYSARFGAGSEAVLRLLAATLRVPDTGIATSVD</sequence>
<evidence type="ECO:0000256" key="1">
    <source>
        <dbReference type="SAM" id="MobiDB-lite"/>
    </source>
</evidence>
<evidence type="ECO:0000313" key="4">
    <source>
        <dbReference type="Proteomes" id="UP001205612"/>
    </source>
</evidence>
<feature type="region of interest" description="Disordered" evidence="1">
    <location>
        <begin position="1"/>
        <end position="27"/>
    </location>
</feature>
<keyword evidence="4" id="KW-1185">Reference proteome</keyword>
<dbReference type="Proteomes" id="UP001205612">
    <property type="component" value="Unassembled WGS sequence"/>
</dbReference>
<dbReference type="InterPro" id="IPR041413">
    <property type="entry name" value="MLTR_LBD"/>
</dbReference>
<proteinExistence type="predicted"/>
<reference evidence="3 4" key="1">
    <citation type="submission" date="2022-08" db="EMBL/GenBank/DDBJ databases">
        <authorList>
            <person name="Somphong A."/>
            <person name="Phongsopitanun W."/>
        </authorList>
    </citation>
    <scope>NUCLEOTIDE SEQUENCE [LARGE SCALE GENOMIC DNA]</scope>
    <source>
        <strain evidence="3 4">LP11</strain>
    </source>
</reference>
<feature type="domain" description="MmyB-like transcription regulator ligand binding" evidence="2">
    <location>
        <begin position="20"/>
        <end position="123"/>
    </location>
</feature>
<evidence type="ECO:0000259" key="2">
    <source>
        <dbReference type="Pfam" id="PF17765"/>
    </source>
</evidence>
<comment type="caution">
    <text evidence="3">The sequence shown here is derived from an EMBL/GenBank/DDBJ whole genome shotgun (WGS) entry which is preliminary data.</text>
</comment>
<evidence type="ECO:0000313" key="3">
    <source>
        <dbReference type="EMBL" id="MCS0604235.1"/>
    </source>
</evidence>
<name>A0ABT2B755_9ACTN</name>
<accession>A0ABT2B755</accession>
<organism evidence="3 4">
    <name type="scientific">Streptomyces pyxinicus</name>
    <dbReference type="NCBI Taxonomy" id="2970331"/>
    <lineage>
        <taxon>Bacteria</taxon>
        <taxon>Bacillati</taxon>
        <taxon>Actinomycetota</taxon>
        <taxon>Actinomycetes</taxon>
        <taxon>Kitasatosporales</taxon>
        <taxon>Streptomycetaceae</taxon>
        <taxon>Streptomyces</taxon>
    </lineage>
</organism>
<gene>
    <name evidence="3" type="ORF">NX794_23905</name>
</gene>
<dbReference type="EMBL" id="JANUGP010000020">
    <property type="protein sequence ID" value="MCS0604235.1"/>
    <property type="molecule type" value="Genomic_DNA"/>
</dbReference>
<dbReference type="Gene3D" id="3.30.450.180">
    <property type="match status" value="1"/>
</dbReference>
<dbReference type="PANTHER" id="PTHR35010:SF2">
    <property type="entry name" value="BLL4672 PROTEIN"/>
    <property type="match status" value="1"/>
</dbReference>
<dbReference type="RefSeq" id="WP_258780878.1">
    <property type="nucleotide sequence ID" value="NZ_JANUGP010000020.1"/>
</dbReference>
<protein>
    <recommendedName>
        <fullName evidence="2">MmyB-like transcription regulator ligand binding domain-containing protein</fullName>
    </recommendedName>
</protein>